<reference evidence="6 7" key="1">
    <citation type="submission" date="2015-03" db="EMBL/GenBank/DDBJ databases">
        <title>Genome sequence of Pseudoalteromonas aurantia.</title>
        <authorList>
            <person name="Xie B.-B."/>
            <person name="Rong J.-C."/>
            <person name="Qin Q.-L."/>
            <person name="Zhang Y.-Z."/>
        </authorList>
    </citation>
    <scope>NUCLEOTIDE SEQUENCE [LARGE SCALE GENOMIC DNA]</scope>
    <source>
        <strain evidence="6 7">208</strain>
    </source>
</reference>
<dbReference type="PROSITE" id="PS00170">
    <property type="entry name" value="CSA_PPIASE_1"/>
    <property type="match status" value="1"/>
</dbReference>
<comment type="similarity">
    <text evidence="1 4">Belongs to the cyclophilin-type PPIase family.</text>
</comment>
<sequence>MNKMKECSIASALLTCFSASATIVEFNTTQGSFQVNLYDQTTPETVGNFLRYVNQARYVDSTVHRSVPNFVVQGGGYKYDGSIPLTAIETNTPVVNEPKLSNIRGTIAMAKLQNQPNSATSQWYINLKDNSTSLDSDNGGYTVFGEVIGTQGMAIVDKISNLNRCGEVPVVNYTSAQCVDTDTNPDGGNLVSVTSVAIIDSDPTTANDLSPPVNVLVNKVPTPTPEPQPTGSSSSGSLFFSIVLMTGVLRRRFVGVR</sequence>
<evidence type="ECO:0000313" key="7">
    <source>
        <dbReference type="Proteomes" id="UP000615755"/>
    </source>
</evidence>
<accession>A0ABR9EEI1</accession>
<gene>
    <name evidence="6" type="ORF">PAUR_a2517</name>
</gene>
<dbReference type="PANTHER" id="PTHR43246">
    <property type="entry name" value="PEPTIDYL-PROLYL CIS-TRANS ISOMERASE CYP38, CHLOROPLASTIC"/>
    <property type="match status" value="1"/>
</dbReference>
<evidence type="ECO:0000256" key="2">
    <source>
        <dbReference type="ARBA" id="ARBA00023110"/>
    </source>
</evidence>
<evidence type="ECO:0000259" key="5">
    <source>
        <dbReference type="PROSITE" id="PS50072"/>
    </source>
</evidence>
<dbReference type="InterPro" id="IPR044665">
    <property type="entry name" value="E_coli_cyclophilin_A-like"/>
</dbReference>
<feature type="signal peptide" evidence="4">
    <location>
        <begin position="1"/>
        <end position="21"/>
    </location>
</feature>
<dbReference type="Pfam" id="PF00160">
    <property type="entry name" value="Pro_isomerase"/>
    <property type="match status" value="1"/>
</dbReference>
<evidence type="ECO:0000313" key="6">
    <source>
        <dbReference type="EMBL" id="MBE0368809.1"/>
    </source>
</evidence>
<dbReference type="EMBL" id="AQGV01000012">
    <property type="protein sequence ID" value="MBE0368809.1"/>
    <property type="molecule type" value="Genomic_DNA"/>
</dbReference>
<keyword evidence="3 4" id="KW-0413">Isomerase</keyword>
<dbReference type="Proteomes" id="UP000615755">
    <property type="component" value="Unassembled WGS sequence"/>
</dbReference>
<feature type="domain" description="PPIase cyclophilin-type" evidence="5">
    <location>
        <begin position="20"/>
        <end position="180"/>
    </location>
</feature>
<feature type="chain" id="PRO_5044983123" description="Peptidyl-prolyl cis-trans isomerase" evidence="4">
    <location>
        <begin position="22"/>
        <end position="257"/>
    </location>
</feature>
<evidence type="ECO:0000256" key="3">
    <source>
        <dbReference type="ARBA" id="ARBA00023235"/>
    </source>
</evidence>
<proteinExistence type="inferred from homology"/>
<dbReference type="PRINTS" id="PR00153">
    <property type="entry name" value="CSAPPISMRASE"/>
</dbReference>
<dbReference type="EC" id="5.2.1.8" evidence="4"/>
<dbReference type="RefSeq" id="WP_192508032.1">
    <property type="nucleotide sequence ID" value="NZ_AQGV01000012.1"/>
</dbReference>
<organism evidence="6 7">
    <name type="scientific">Pseudoalteromonas aurantia 208</name>
    <dbReference type="NCBI Taxonomy" id="1314867"/>
    <lineage>
        <taxon>Bacteria</taxon>
        <taxon>Pseudomonadati</taxon>
        <taxon>Pseudomonadota</taxon>
        <taxon>Gammaproteobacteria</taxon>
        <taxon>Alteromonadales</taxon>
        <taxon>Pseudoalteromonadaceae</taxon>
        <taxon>Pseudoalteromonas</taxon>
    </lineage>
</organism>
<comment type="caution">
    <text evidence="6">The sequence shown here is derived from an EMBL/GenBank/DDBJ whole genome shotgun (WGS) entry which is preliminary data.</text>
</comment>
<dbReference type="InterPro" id="IPR020892">
    <property type="entry name" value="Cyclophilin-type_PPIase_CS"/>
</dbReference>
<keyword evidence="4" id="KW-0732">Signal</keyword>
<evidence type="ECO:0000256" key="1">
    <source>
        <dbReference type="ARBA" id="ARBA00007365"/>
    </source>
</evidence>
<dbReference type="InterPro" id="IPR029000">
    <property type="entry name" value="Cyclophilin-like_dom_sf"/>
</dbReference>
<name>A0ABR9EEI1_9GAMM</name>
<protein>
    <recommendedName>
        <fullName evidence="4">Peptidyl-prolyl cis-trans isomerase</fullName>
        <shortName evidence="4">PPIase</shortName>
        <ecNumber evidence="4">5.2.1.8</ecNumber>
    </recommendedName>
</protein>
<dbReference type="Gene3D" id="2.40.100.10">
    <property type="entry name" value="Cyclophilin-like"/>
    <property type="match status" value="1"/>
</dbReference>
<dbReference type="PROSITE" id="PS50072">
    <property type="entry name" value="CSA_PPIASE_2"/>
    <property type="match status" value="1"/>
</dbReference>
<keyword evidence="7" id="KW-1185">Reference proteome</keyword>
<keyword evidence="2 4" id="KW-0697">Rotamase</keyword>
<comment type="function">
    <text evidence="4">PPIases accelerate the folding of proteins. It catalyzes the cis-trans isomerization of proline imidic peptide bonds in oligopeptides.</text>
</comment>
<dbReference type="InterPro" id="IPR002130">
    <property type="entry name" value="Cyclophilin-type_PPIase_dom"/>
</dbReference>
<comment type="catalytic activity">
    <reaction evidence="4">
        <text>[protein]-peptidylproline (omega=180) = [protein]-peptidylproline (omega=0)</text>
        <dbReference type="Rhea" id="RHEA:16237"/>
        <dbReference type="Rhea" id="RHEA-COMP:10747"/>
        <dbReference type="Rhea" id="RHEA-COMP:10748"/>
        <dbReference type="ChEBI" id="CHEBI:83833"/>
        <dbReference type="ChEBI" id="CHEBI:83834"/>
        <dbReference type="EC" id="5.2.1.8"/>
    </reaction>
</comment>
<dbReference type="SUPFAM" id="SSF50891">
    <property type="entry name" value="Cyclophilin-like"/>
    <property type="match status" value="1"/>
</dbReference>
<evidence type="ECO:0000256" key="4">
    <source>
        <dbReference type="RuleBase" id="RU363019"/>
    </source>
</evidence>